<dbReference type="GO" id="GO:0016791">
    <property type="term" value="F:phosphatase activity"/>
    <property type="evidence" value="ECO:0007669"/>
    <property type="project" value="TreeGrafter"/>
</dbReference>
<evidence type="ECO:0000313" key="3">
    <source>
        <dbReference type="Proteomes" id="UP001152797"/>
    </source>
</evidence>
<sequence length="335" mass="37669">MKVSWRDEMKCQVSTSFSTIDLTDSCDIPETPQSSYGSPLDLPETPIRKTVFLVRHGEALHNIAEKSALQEALATLANRDFPNEDVKREALEIARRSVLTDEGLKDAPLSAKGHEQAGITATTMSKIVDEDADLKAPEAVFVSPLQRALQTAALMFPKHNEVHVCDLLRERCTGFPCDERSEVPSLQSRKSFCHMSFDQVMQDDDDDNAVCNVEQEVELEPPIFRRFHTWPLIEEKFMLRKRTAGLGKLLQGTDADSVCIVTHKGFLRELERGPLGQPQASEFSNCEVRVYDVCVCDGAACPYAVLRAPNLHNSRTKLYNGYQWIIIDYNYDGMI</sequence>
<dbReference type="SMART" id="SM00855">
    <property type="entry name" value="PGAM"/>
    <property type="match status" value="1"/>
</dbReference>
<dbReference type="Proteomes" id="UP001152797">
    <property type="component" value="Unassembled WGS sequence"/>
</dbReference>
<keyword evidence="3" id="KW-1185">Reference proteome</keyword>
<dbReference type="EMBL" id="CAMXCT020000890">
    <property type="protein sequence ID" value="CAL1137832.1"/>
    <property type="molecule type" value="Genomic_DNA"/>
</dbReference>
<reference evidence="1" key="1">
    <citation type="submission" date="2022-10" db="EMBL/GenBank/DDBJ databases">
        <authorList>
            <person name="Chen Y."/>
            <person name="Dougan E. K."/>
            <person name="Chan C."/>
            <person name="Rhodes N."/>
            <person name="Thang M."/>
        </authorList>
    </citation>
    <scope>NUCLEOTIDE SEQUENCE</scope>
</reference>
<dbReference type="OrthoDB" id="432857at2759"/>
<organism evidence="1">
    <name type="scientific">Cladocopium goreaui</name>
    <dbReference type="NCBI Taxonomy" id="2562237"/>
    <lineage>
        <taxon>Eukaryota</taxon>
        <taxon>Sar</taxon>
        <taxon>Alveolata</taxon>
        <taxon>Dinophyceae</taxon>
        <taxon>Suessiales</taxon>
        <taxon>Symbiodiniaceae</taxon>
        <taxon>Cladocopium</taxon>
    </lineage>
</organism>
<dbReference type="PANTHER" id="PTHR48100">
    <property type="entry name" value="BROAD-SPECIFICITY PHOSPHATASE YOR283W-RELATED"/>
    <property type="match status" value="1"/>
</dbReference>
<dbReference type="GO" id="GO:0005829">
    <property type="term" value="C:cytosol"/>
    <property type="evidence" value="ECO:0007669"/>
    <property type="project" value="TreeGrafter"/>
</dbReference>
<dbReference type="InterPro" id="IPR013078">
    <property type="entry name" value="His_Pase_superF_clade-1"/>
</dbReference>
<reference evidence="2 3" key="2">
    <citation type="submission" date="2024-05" db="EMBL/GenBank/DDBJ databases">
        <authorList>
            <person name="Chen Y."/>
            <person name="Shah S."/>
            <person name="Dougan E. K."/>
            <person name="Thang M."/>
            <person name="Chan C."/>
        </authorList>
    </citation>
    <scope>NUCLEOTIDE SEQUENCE [LARGE SCALE GENOMIC DNA]</scope>
</reference>
<gene>
    <name evidence="1" type="ORF">C1SCF055_LOCUS11988</name>
</gene>
<protein>
    <submittedName>
        <fullName evidence="1">Uncharacterized protein</fullName>
    </submittedName>
</protein>
<evidence type="ECO:0000313" key="1">
    <source>
        <dbReference type="EMBL" id="CAI3984457.1"/>
    </source>
</evidence>
<dbReference type="InterPro" id="IPR050275">
    <property type="entry name" value="PGM_Phosphatase"/>
</dbReference>
<comment type="caution">
    <text evidence="1">The sequence shown here is derived from an EMBL/GenBank/DDBJ whole genome shotgun (WGS) entry which is preliminary data.</text>
</comment>
<dbReference type="Gene3D" id="3.40.50.1240">
    <property type="entry name" value="Phosphoglycerate mutase-like"/>
    <property type="match status" value="1"/>
</dbReference>
<dbReference type="EMBL" id="CAMXCT030000890">
    <property type="protein sequence ID" value="CAL4771769.1"/>
    <property type="molecule type" value="Genomic_DNA"/>
</dbReference>
<dbReference type="EMBL" id="CAMXCT010000890">
    <property type="protein sequence ID" value="CAI3984457.1"/>
    <property type="molecule type" value="Genomic_DNA"/>
</dbReference>
<dbReference type="InterPro" id="IPR029033">
    <property type="entry name" value="His_PPase_superfam"/>
</dbReference>
<dbReference type="SUPFAM" id="SSF53254">
    <property type="entry name" value="Phosphoglycerate mutase-like"/>
    <property type="match status" value="1"/>
</dbReference>
<proteinExistence type="predicted"/>
<dbReference type="PANTHER" id="PTHR48100:SF44">
    <property type="entry name" value="PHOSPHATASE C1620.13-RELATED"/>
    <property type="match status" value="1"/>
</dbReference>
<dbReference type="CDD" id="cd07067">
    <property type="entry name" value="HP_PGM_like"/>
    <property type="match status" value="1"/>
</dbReference>
<dbReference type="AlphaFoldDB" id="A0A9P1FS41"/>
<dbReference type="Pfam" id="PF00300">
    <property type="entry name" value="His_Phos_1"/>
    <property type="match status" value="1"/>
</dbReference>
<name>A0A9P1FS41_9DINO</name>
<accession>A0A9P1FS41</accession>
<evidence type="ECO:0000313" key="2">
    <source>
        <dbReference type="EMBL" id="CAL4771769.1"/>
    </source>
</evidence>